<dbReference type="InterPro" id="IPR026444">
    <property type="entry name" value="Secre_tail"/>
</dbReference>
<dbReference type="SUPFAM" id="SSF101898">
    <property type="entry name" value="NHL repeat"/>
    <property type="match status" value="1"/>
</dbReference>
<reference evidence="4" key="1">
    <citation type="journal article" date="2019" name="Int. J. Syst. Evol. Microbiol.">
        <title>The Global Catalogue of Microorganisms (GCM) 10K type strain sequencing project: providing services to taxonomists for standard genome sequencing and annotation.</title>
        <authorList>
            <consortium name="The Broad Institute Genomics Platform"/>
            <consortium name="The Broad Institute Genome Sequencing Center for Infectious Disease"/>
            <person name="Wu L."/>
            <person name="Ma J."/>
        </authorList>
    </citation>
    <scope>NUCLEOTIDE SEQUENCE [LARGE SCALE GENOMIC DNA]</scope>
    <source>
        <strain evidence="4">JCM 32105</strain>
    </source>
</reference>
<accession>A0ABP8NIW4</accession>
<comment type="caution">
    <text evidence="3">The sequence shown here is derived from an EMBL/GenBank/DDBJ whole genome shotgun (WGS) entry which is preliminary data.</text>
</comment>
<gene>
    <name evidence="3" type="ORF">GCM10023093_20940</name>
</gene>
<name>A0ABP8NIW4_9BACT</name>
<dbReference type="Gene3D" id="2.120.10.30">
    <property type="entry name" value="TolB, C-terminal domain"/>
    <property type="match status" value="3"/>
</dbReference>
<dbReference type="Proteomes" id="UP001500067">
    <property type="component" value="Unassembled WGS sequence"/>
</dbReference>
<feature type="domain" description="Teneurin NHL" evidence="2">
    <location>
        <begin position="78"/>
        <end position="127"/>
    </location>
</feature>
<dbReference type="InterPro" id="IPR011042">
    <property type="entry name" value="6-blade_b-propeller_TolB-like"/>
</dbReference>
<feature type="domain" description="Teneurin NHL" evidence="2">
    <location>
        <begin position="21"/>
        <end position="71"/>
    </location>
</feature>
<feature type="domain" description="Secretion system C-terminal sorting" evidence="1">
    <location>
        <begin position="358"/>
        <end position="428"/>
    </location>
</feature>
<evidence type="ECO:0000313" key="3">
    <source>
        <dbReference type="EMBL" id="GAA4466583.1"/>
    </source>
</evidence>
<sequence>MAHALDAQIITTVAGGGSAGLGDGGAATNCQLYEPSGITTDAAGNMYIADRASHRIRKVNTAGIVSTIAGTGIAGYLGDNGPATLAKLAEPIGIAIDAAGNIFFSEVGNSCVRKINTAGIITTIAGNGTMGYSGTGGPATNAQLSGPGYIALDAAGNIYIPEYDNHCVRKVDVSTGLISLIAGTNISGYSGDDGPATDAKMRSPQAVALDGLGNMYIADYTDFRIRKVDPSGIITTVAGTGMEGYNGDNIMATAADIKKPVYLATDNSNNVYISDTYNYRVRKISSSGIISTIAGQGVGGFSGDNGLATGAKFQGITGLKIDLAGNVFVSDAIVNRVRRISAPVKLNVVQRSGPDVRVYPNPSSGHFMIRINSDMREEALVRVVNAMGSIITEMHIPTDQAMPIDLDVPTGIYLLSVWLNGTIATEKINVIR</sequence>
<evidence type="ECO:0000259" key="2">
    <source>
        <dbReference type="Pfam" id="PF25021"/>
    </source>
</evidence>
<dbReference type="Pfam" id="PF18962">
    <property type="entry name" value="Por_Secre_tail"/>
    <property type="match status" value="1"/>
</dbReference>
<evidence type="ECO:0000313" key="4">
    <source>
        <dbReference type="Proteomes" id="UP001500067"/>
    </source>
</evidence>
<keyword evidence="4" id="KW-1185">Reference proteome</keyword>
<evidence type="ECO:0008006" key="5">
    <source>
        <dbReference type="Google" id="ProtNLM"/>
    </source>
</evidence>
<dbReference type="NCBIfam" id="TIGR04183">
    <property type="entry name" value="Por_Secre_tail"/>
    <property type="match status" value="1"/>
</dbReference>
<organism evidence="3 4">
    <name type="scientific">Nemorincola caseinilytica</name>
    <dbReference type="NCBI Taxonomy" id="2054315"/>
    <lineage>
        <taxon>Bacteria</taxon>
        <taxon>Pseudomonadati</taxon>
        <taxon>Bacteroidota</taxon>
        <taxon>Chitinophagia</taxon>
        <taxon>Chitinophagales</taxon>
        <taxon>Chitinophagaceae</taxon>
        <taxon>Nemorincola</taxon>
    </lineage>
</organism>
<feature type="domain" description="Teneurin NHL" evidence="2">
    <location>
        <begin position="190"/>
        <end position="240"/>
    </location>
</feature>
<dbReference type="Pfam" id="PF25021">
    <property type="entry name" value="TEN_NHL"/>
    <property type="match status" value="3"/>
</dbReference>
<dbReference type="PANTHER" id="PTHR13833">
    <property type="match status" value="1"/>
</dbReference>
<protein>
    <recommendedName>
        <fullName evidence="5">Secretion system C-terminal sorting domain-containing protein</fullName>
    </recommendedName>
</protein>
<proteinExistence type="predicted"/>
<dbReference type="EMBL" id="BAABFA010000012">
    <property type="protein sequence ID" value="GAA4466583.1"/>
    <property type="molecule type" value="Genomic_DNA"/>
</dbReference>
<evidence type="ECO:0000259" key="1">
    <source>
        <dbReference type="Pfam" id="PF18962"/>
    </source>
</evidence>
<dbReference type="PANTHER" id="PTHR13833:SF71">
    <property type="entry name" value="NHL DOMAIN-CONTAINING PROTEIN"/>
    <property type="match status" value="1"/>
</dbReference>
<dbReference type="InterPro" id="IPR056822">
    <property type="entry name" value="TEN_NHL"/>
</dbReference>
<dbReference type="CDD" id="cd14953">
    <property type="entry name" value="NHL_like_1"/>
    <property type="match status" value="1"/>
</dbReference>